<evidence type="ECO:0000313" key="1">
    <source>
        <dbReference type="EMBL" id="JAE12909.1"/>
    </source>
</evidence>
<name>A0A0A9FNP5_ARUDO</name>
<organism evidence="1">
    <name type="scientific">Arundo donax</name>
    <name type="common">Giant reed</name>
    <name type="synonym">Donax arundinaceus</name>
    <dbReference type="NCBI Taxonomy" id="35708"/>
    <lineage>
        <taxon>Eukaryota</taxon>
        <taxon>Viridiplantae</taxon>
        <taxon>Streptophyta</taxon>
        <taxon>Embryophyta</taxon>
        <taxon>Tracheophyta</taxon>
        <taxon>Spermatophyta</taxon>
        <taxon>Magnoliopsida</taxon>
        <taxon>Liliopsida</taxon>
        <taxon>Poales</taxon>
        <taxon>Poaceae</taxon>
        <taxon>PACMAD clade</taxon>
        <taxon>Arundinoideae</taxon>
        <taxon>Arundineae</taxon>
        <taxon>Arundo</taxon>
    </lineage>
</organism>
<dbReference type="AlphaFoldDB" id="A0A0A9FNP5"/>
<accession>A0A0A9FNP5</accession>
<proteinExistence type="predicted"/>
<dbReference type="EMBL" id="GBRH01184987">
    <property type="protein sequence ID" value="JAE12909.1"/>
    <property type="molecule type" value="Transcribed_RNA"/>
</dbReference>
<reference evidence="1" key="2">
    <citation type="journal article" date="2015" name="Data Brief">
        <title>Shoot transcriptome of the giant reed, Arundo donax.</title>
        <authorList>
            <person name="Barrero R.A."/>
            <person name="Guerrero F.D."/>
            <person name="Moolhuijzen P."/>
            <person name="Goolsby J.A."/>
            <person name="Tidwell J."/>
            <person name="Bellgard S.E."/>
            <person name="Bellgard M.I."/>
        </authorList>
    </citation>
    <scope>NUCLEOTIDE SEQUENCE</scope>
    <source>
        <tissue evidence="1">Shoot tissue taken approximately 20 cm above the soil surface</tissue>
    </source>
</reference>
<reference evidence="1" key="1">
    <citation type="submission" date="2014-09" db="EMBL/GenBank/DDBJ databases">
        <authorList>
            <person name="Magalhaes I.L.F."/>
            <person name="Oliveira U."/>
            <person name="Santos F.R."/>
            <person name="Vidigal T.H.D.A."/>
            <person name="Brescovit A.D."/>
            <person name="Santos A.J."/>
        </authorList>
    </citation>
    <scope>NUCLEOTIDE SEQUENCE</scope>
    <source>
        <tissue evidence="1">Shoot tissue taken approximately 20 cm above the soil surface</tissue>
    </source>
</reference>
<sequence>MLETGLLLSSSMERGVVRAGHCFQG</sequence>
<protein>
    <submittedName>
        <fullName evidence="1">Uncharacterized protein</fullName>
    </submittedName>
</protein>